<dbReference type="PRINTS" id="PR00598">
    <property type="entry name" value="HTHMARR"/>
</dbReference>
<evidence type="ECO:0000313" key="2">
    <source>
        <dbReference type="EMBL" id="SKC41990.1"/>
    </source>
</evidence>
<gene>
    <name evidence="2" type="ORF">SAMN06309945_0800</name>
</gene>
<dbReference type="GO" id="GO:0006950">
    <property type="term" value="P:response to stress"/>
    <property type="evidence" value="ECO:0007669"/>
    <property type="project" value="TreeGrafter"/>
</dbReference>
<dbReference type="AlphaFoldDB" id="A0A1T5IS63"/>
<dbReference type="RefSeq" id="WP_079726968.1">
    <property type="nucleotide sequence ID" value="NZ_FUZP01000001.1"/>
</dbReference>
<evidence type="ECO:0000259" key="1">
    <source>
        <dbReference type="PROSITE" id="PS50995"/>
    </source>
</evidence>
<name>A0A1T5IS63_9MICO</name>
<dbReference type="InterPro" id="IPR000835">
    <property type="entry name" value="HTH_MarR-typ"/>
</dbReference>
<proteinExistence type="predicted"/>
<reference evidence="2 3" key="1">
    <citation type="submission" date="2017-02" db="EMBL/GenBank/DDBJ databases">
        <authorList>
            <person name="Peterson S.W."/>
        </authorList>
    </citation>
    <scope>NUCLEOTIDE SEQUENCE [LARGE SCALE GENOMIC DNA]</scope>
    <source>
        <strain evidence="2 3">VKM Ac-2059</strain>
    </source>
</reference>
<dbReference type="Proteomes" id="UP000190857">
    <property type="component" value="Unassembled WGS sequence"/>
</dbReference>
<dbReference type="InterPro" id="IPR039422">
    <property type="entry name" value="MarR/SlyA-like"/>
</dbReference>
<feature type="domain" description="HTH marR-type" evidence="1">
    <location>
        <begin position="21"/>
        <end position="161"/>
    </location>
</feature>
<dbReference type="Pfam" id="PF12802">
    <property type="entry name" value="MarR_2"/>
    <property type="match status" value="1"/>
</dbReference>
<dbReference type="PANTHER" id="PTHR33164">
    <property type="entry name" value="TRANSCRIPTIONAL REGULATOR, MARR FAMILY"/>
    <property type="match status" value="1"/>
</dbReference>
<protein>
    <submittedName>
        <fullName evidence="2">DNA-binding transcriptional regulator, MarR family</fullName>
    </submittedName>
</protein>
<evidence type="ECO:0000313" key="3">
    <source>
        <dbReference type="Proteomes" id="UP000190857"/>
    </source>
</evidence>
<accession>A0A1T5IS63</accession>
<dbReference type="SUPFAM" id="SSF46785">
    <property type="entry name" value="Winged helix' DNA-binding domain"/>
    <property type="match status" value="1"/>
</dbReference>
<dbReference type="Gene3D" id="1.10.10.10">
    <property type="entry name" value="Winged helix-like DNA-binding domain superfamily/Winged helix DNA-binding domain"/>
    <property type="match status" value="1"/>
</dbReference>
<keyword evidence="3" id="KW-1185">Reference proteome</keyword>
<dbReference type="SMART" id="SM00347">
    <property type="entry name" value="HTH_MARR"/>
    <property type="match status" value="1"/>
</dbReference>
<organism evidence="2 3">
    <name type="scientific">Okibacterium fritillariae</name>
    <dbReference type="NCBI Taxonomy" id="123320"/>
    <lineage>
        <taxon>Bacteria</taxon>
        <taxon>Bacillati</taxon>
        <taxon>Actinomycetota</taxon>
        <taxon>Actinomycetes</taxon>
        <taxon>Micrococcales</taxon>
        <taxon>Microbacteriaceae</taxon>
        <taxon>Okibacterium</taxon>
    </lineage>
</organism>
<dbReference type="InterPro" id="IPR036390">
    <property type="entry name" value="WH_DNA-bd_sf"/>
</dbReference>
<dbReference type="PANTHER" id="PTHR33164:SF43">
    <property type="entry name" value="HTH-TYPE TRANSCRIPTIONAL REPRESSOR YETL"/>
    <property type="match status" value="1"/>
</dbReference>
<dbReference type="GO" id="GO:0003700">
    <property type="term" value="F:DNA-binding transcription factor activity"/>
    <property type="evidence" value="ECO:0007669"/>
    <property type="project" value="InterPro"/>
</dbReference>
<dbReference type="STRING" id="123320.SAMN06309945_0800"/>
<dbReference type="GO" id="GO:0003677">
    <property type="term" value="F:DNA binding"/>
    <property type="evidence" value="ECO:0007669"/>
    <property type="project" value="UniProtKB-KW"/>
</dbReference>
<sequence>MTDNQLGRSGYWYDRADDTATAVTSVDVLNLFRQYRAAETQMRRDTRDSMGMGETDLLALRYLLRSAKAGETMTPGKLAQLLKISTASTTILLDRLEKSGHVRRAPHPTDRRSSIVTATDGSDDEVRATLGRMHQNMVAAADSLSADEIRTISQFLKRMIFAVESAHDHSPADAEAQAEAAVAPALTLPAAAPA</sequence>
<keyword evidence="2" id="KW-0238">DNA-binding</keyword>
<dbReference type="EMBL" id="FUZP01000001">
    <property type="protein sequence ID" value="SKC41990.1"/>
    <property type="molecule type" value="Genomic_DNA"/>
</dbReference>
<dbReference type="InterPro" id="IPR036388">
    <property type="entry name" value="WH-like_DNA-bd_sf"/>
</dbReference>
<dbReference type="OrthoDB" id="162531at2"/>
<dbReference type="PROSITE" id="PS50995">
    <property type="entry name" value="HTH_MARR_2"/>
    <property type="match status" value="1"/>
</dbReference>